<evidence type="ECO:0000256" key="1">
    <source>
        <dbReference type="ARBA" id="ARBA00022737"/>
    </source>
</evidence>
<evidence type="ECO:0000313" key="2">
    <source>
        <dbReference type="EMBL" id="CAE0374193.1"/>
    </source>
</evidence>
<keyword evidence="1" id="KW-0677">Repeat</keyword>
<name>A0A7S3K646_9STRA</name>
<accession>A0A7S3K646</accession>
<proteinExistence type="predicted"/>
<dbReference type="AlphaFoldDB" id="A0A7S3K646"/>
<organism evidence="2">
    <name type="scientific">Aureoumbra lagunensis</name>
    <dbReference type="NCBI Taxonomy" id="44058"/>
    <lineage>
        <taxon>Eukaryota</taxon>
        <taxon>Sar</taxon>
        <taxon>Stramenopiles</taxon>
        <taxon>Ochrophyta</taxon>
        <taxon>Pelagophyceae</taxon>
        <taxon>Pelagomonadales</taxon>
        <taxon>Aureoumbra</taxon>
    </lineage>
</organism>
<dbReference type="Pfam" id="PF01436">
    <property type="entry name" value="NHL"/>
    <property type="match status" value="1"/>
</dbReference>
<dbReference type="InterPro" id="IPR001258">
    <property type="entry name" value="NHL_repeat"/>
</dbReference>
<dbReference type="SUPFAM" id="SSF63825">
    <property type="entry name" value="YWTD domain"/>
    <property type="match status" value="1"/>
</dbReference>
<gene>
    <name evidence="2" type="ORF">ALAG00032_LOCUS14996</name>
</gene>
<reference evidence="2" key="1">
    <citation type="submission" date="2021-01" db="EMBL/GenBank/DDBJ databases">
        <authorList>
            <person name="Corre E."/>
            <person name="Pelletier E."/>
            <person name="Niang G."/>
            <person name="Scheremetjew M."/>
            <person name="Finn R."/>
            <person name="Kale V."/>
            <person name="Holt S."/>
            <person name="Cochrane G."/>
            <person name="Meng A."/>
            <person name="Brown T."/>
            <person name="Cohen L."/>
        </authorList>
    </citation>
    <scope>NUCLEOTIDE SEQUENCE</scope>
    <source>
        <strain evidence="2">CCMP1510</strain>
    </source>
</reference>
<dbReference type="InterPro" id="IPR011042">
    <property type="entry name" value="6-blade_b-propeller_TolB-like"/>
</dbReference>
<dbReference type="Gene3D" id="2.120.10.30">
    <property type="entry name" value="TolB, C-terminal domain"/>
    <property type="match status" value="1"/>
</dbReference>
<dbReference type="EMBL" id="HBIJ01022870">
    <property type="protein sequence ID" value="CAE0374193.1"/>
    <property type="molecule type" value="Transcribed_RNA"/>
</dbReference>
<protein>
    <recommendedName>
        <fullName evidence="3">SMP-30/Gluconolactonase/LRE-like region domain-containing protein</fullName>
    </recommendedName>
</protein>
<sequence length="405" mass="45343">MGVASTKKELGWVDIVSRKKNKLQYPRPQGVDENGDVFFIERLSHRIRKLGIKDGNCNILDEEYKFPSGGCIEKNKSKILIADRDSRKIISFDLKSGRRQVITQFSVGKRPCGVCLGIDNTIYAVITDDSHDGAHVLVQVEKNLSVKIIAGSLGSRGFCDGLNAQFSLIYDIKVDPTNGTLLLADGNRLRRFDPITKLVSTIAGDTTIGVIDGIYSQALFHTIRGIALDSDGTIYLCDFGNSRIRILKNGFVSTLVGSQPCDSHHLLSKSPSLFPSAQNKDTSTIFMTRSGKANKDAILFCPVAITIDEDRGCLYVGTADDSIASIIIPSQDVRRQEKRIQILLYFWLADRQRAFLTLHNTKISKESKHFHQPEQESRFRRALHWLVHTPRGAFDILNRILEFVY</sequence>
<evidence type="ECO:0008006" key="3">
    <source>
        <dbReference type="Google" id="ProtNLM"/>
    </source>
</evidence>